<keyword evidence="2" id="KW-1185">Reference proteome</keyword>
<dbReference type="EMBL" id="JFHU01000134">
    <property type="protein sequence ID" value="EXX88126.1"/>
    <property type="molecule type" value="Genomic_DNA"/>
</dbReference>
<accession>A0A9W5W7I3</accession>
<comment type="caution">
    <text evidence="1">The sequence shown here is derived from an EMBL/GenBank/DDBJ whole genome shotgun (WGS) entry which is preliminary data.</text>
</comment>
<protein>
    <submittedName>
        <fullName evidence="1">Uncharacterized protein</fullName>
    </submittedName>
</protein>
<sequence length="106" mass="12502">MAMYIPLFAATWSRYSDARPEAPRLISLDEAFAGVDDENMRDMFKLLTDMGFDYMMTSQVLWGCFDSVPKLAIYEIYRPKDVDFVTLFRYRWNGKVKEYVQAEADR</sequence>
<dbReference type="Proteomes" id="UP000053750">
    <property type="component" value="Unassembled WGS sequence"/>
</dbReference>
<organism evidence="1 2">
    <name type="scientific">Paenibacillus darwinianus</name>
    <dbReference type="NCBI Taxonomy" id="1380763"/>
    <lineage>
        <taxon>Bacteria</taxon>
        <taxon>Bacillati</taxon>
        <taxon>Bacillota</taxon>
        <taxon>Bacilli</taxon>
        <taxon>Bacillales</taxon>
        <taxon>Paenibacillaceae</taxon>
        <taxon>Paenibacillus</taxon>
    </lineage>
</organism>
<reference evidence="1 2" key="1">
    <citation type="submission" date="2014-02" db="EMBL/GenBank/DDBJ databases">
        <title>Genome sequence of Paenibacillus darwinianus reveals adaptive mechanisms for survival in Antarctic soils.</title>
        <authorList>
            <person name="Dsouza M."/>
            <person name="Taylor M.W."/>
            <person name="Turner S.J."/>
            <person name="Aislabie J."/>
        </authorList>
    </citation>
    <scope>NUCLEOTIDE SEQUENCE [LARGE SCALE GENOMIC DNA]</scope>
    <source>
        <strain evidence="1 2">CE1</strain>
    </source>
</reference>
<name>A0A9W5W7I3_9BACL</name>
<evidence type="ECO:0000313" key="1">
    <source>
        <dbReference type="EMBL" id="EXX88126.1"/>
    </source>
</evidence>
<evidence type="ECO:0000313" key="2">
    <source>
        <dbReference type="Proteomes" id="UP000053750"/>
    </source>
</evidence>
<dbReference type="Pfam" id="PF13558">
    <property type="entry name" value="SbcC_Walker_B"/>
    <property type="match status" value="1"/>
</dbReference>
<dbReference type="AlphaFoldDB" id="A0A9W5W7I3"/>
<gene>
    <name evidence="1" type="ORF">BG53_02530</name>
</gene>
<proteinExistence type="predicted"/>